<name>A0A834TEP8_9FABA</name>
<feature type="region of interest" description="Disordered" evidence="1">
    <location>
        <begin position="79"/>
        <end position="104"/>
    </location>
</feature>
<sequence>MHLAVNMVEELVSFAKQNPSGVAQCKADSDIAFQEVWLVLEQSVEKAGTSWGTLHNSVHSTGSSKDHRTPLRFHVPPLDNNYLVDPTKPNPSQTPQGEPGWNRRSGTQLWCLTLDSLSRTDGWQTASSNPSSRRRMETGDNDQDVWVGLVNRHCSLRHVGVPPIQILNGHREALKPFVRIKIGVSEESVTVVRSTAPLGLANVVVGDDHDVGRGKLVNDESVGLRVGHIEEFGVVVEDAGFDAWQGNGIQDLPSASITVTWAGQFAHCSFTRCPVVESTIHLLLAESGKECEWDGNRESREMAMAMAMNNGE</sequence>
<organism evidence="2 3">
    <name type="scientific">Senna tora</name>
    <dbReference type="NCBI Taxonomy" id="362788"/>
    <lineage>
        <taxon>Eukaryota</taxon>
        <taxon>Viridiplantae</taxon>
        <taxon>Streptophyta</taxon>
        <taxon>Embryophyta</taxon>
        <taxon>Tracheophyta</taxon>
        <taxon>Spermatophyta</taxon>
        <taxon>Magnoliopsida</taxon>
        <taxon>eudicotyledons</taxon>
        <taxon>Gunneridae</taxon>
        <taxon>Pentapetalae</taxon>
        <taxon>rosids</taxon>
        <taxon>fabids</taxon>
        <taxon>Fabales</taxon>
        <taxon>Fabaceae</taxon>
        <taxon>Caesalpinioideae</taxon>
        <taxon>Cassia clade</taxon>
        <taxon>Senna</taxon>
    </lineage>
</organism>
<evidence type="ECO:0000313" key="3">
    <source>
        <dbReference type="Proteomes" id="UP000634136"/>
    </source>
</evidence>
<dbReference type="Proteomes" id="UP000634136">
    <property type="component" value="Unassembled WGS sequence"/>
</dbReference>
<reference evidence="2" key="1">
    <citation type="submission" date="2020-09" db="EMBL/GenBank/DDBJ databases">
        <title>Genome-Enabled Discovery of Anthraquinone Biosynthesis in Senna tora.</title>
        <authorList>
            <person name="Kang S.-H."/>
            <person name="Pandey R.P."/>
            <person name="Lee C.-M."/>
            <person name="Sim J.-S."/>
            <person name="Jeong J.-T."/>
            <person name="Choi B.-S."/>
            <person name="Jung M."/>
            <person name="Ginzburg D."/>
            <person name="Zhao K."/>
            <person name="Won S.Y."/>
            <person name="Oh T.-J."/>
            <person name="Yu Y."/>
            <person name="Kim N.-H."/>
            <person name="Lee O.R."/>
            <person name="Lee T.-H."/>
            <person name="Bashyal P."/>
            <person name="Kim T.-S."/>
            <person name="Lee W.-H."/>
            <person name="Kawkins C."/>
            <person name="Kim C.-K."/>
            <person name="Kim J.S."/>
            <person name="Ahn B.O."/>
            <person name="Rhee S.Y."/>
            <person name="Sohng J.K."/>
        </authorList>
    </citation>
    <scope>NUCLEOTIDE SEQUENCE</scope>
    <source>
        <tissue evidence="2">Leaf</tissue>
    </source>
</reference>
<comment type="caution">
    <text evidence="2">The sequence shown here is derived from an EMBL/GenBank/DDBJ whole genome shotgun (WGS) entry which is preliminary data.</text>
</comment>
<evidence type="ECO:0000313" key="2">
    <source>
        <dbReference type="EMBL" id="KAF7819692.1"/>
    </source>
</evidence>
<keyword evidence="3" id="KW-1185">Reference proteome</keyword>
<protein>
    <submittedName>
        <fullName evidence="2">Uncharacterized protein</fullName>
    </submittedName>
</protein>
<gene>
    <name evidence="2" type="ORF">G2W53_025147</name>
</gene>
<dbReference type="AlphaFoldDB" id="A0A834TEP8"/>
<dbReference type="EMBL" id="JAAIUW010000008">
    <property type="protein sequence ID" value="KAF7819692.1"/>
    <property type="molecule type" value="Genomic_DNA"/>
</dbReference>
<proteinExistence type="predicted"/>
<accession>A0A834TEP8</accession>
<evidence type="ECO:0000256" key="1">
    <source>
        <dbReference type="SAM" id="MobiDB-lite"/>
    </source>
</evidence>